<feature type="compositionally biased region" description="Basic and acidic residues" evidence="1">
    <location>
        <begin position="397"/>
        <end position="406"/>
    </location>
</feature>
<dbReference type="AlphaFoldDB" id="A0A6J4KIA2"/>
<feature type="compositionally biased region" description="Low complexity" evidence="1">
    <location>
        <begin position="182"/>
        <end position="199"/>
    </location>
</feature>
<sequence>EAVRAPPRPLGRRRGRRARLELAAPRAEPGREHRPGRVPRRRLASPAGGARVPRGVGGDGGEHRLALAPGTRHLGAAGGAAPDPEPGGGAQPERGDPAGAPRGRRPLPVADRAVVGVPHRAAGAGAGAVLRPARLRGGRGASAGARAARVVQPVPRAAGRRPVSRRRDAPRPHAPRSRQAVRRAALDGPGRARRAPALAARDHRRGAAVRRGRRAPRRLLLPVPRAGPGQHGRPVPRQRELRALRAWRRAARARRLAAAQRRRVRAPHVRGREAREAVGEGRDQPVRHLAPGQSAADPGLRRVRRDLRGRAPLARERVGGLLHPAALLAGGADRAELPRAAGVVGGAERAGAAHLAGELHEPRRARPGRARRVGGAGDPRADPPHAGAARRHGQRALQHEGADATRRGPPRPAVADREARQRDARRRPGGGR</sequence>
<evidence type="ECO:0000313" key="2">
    <source>
        <dbReference type="EMBL" id="CAA9306441.1"/>
    </source>
</evidence>
<reference evidence="2" key="1">
    <citation type="submission" date="2020-02" db="EMBL/GenBank/DDBJ databases">
        <authorList>
            <person name="Meier V. D."/>
        </authorList>
    </citation>
    <scope>NUCLEOTIDE SEQUENCE</scope>
    <source>
        <strain evidence="2">AVDCRST_MAG11</strain>
    </source>
</reference>
<feature type="non-terminal residue" evidence="2">
    <location>
        <position position="1"/>
    </location>
</feature>
<feature type="compositionally biased region" description="Basic residues" evidence="1">
    <location>
        <begin position="260"/>
        <end position="269"/>
    </location>
</feature>
<protein>
    <submittedName>
        <fullName evidence="2">COG1649 predicted glycoside hydrolase</fullName>
    </submittedName>
</protein>
<name>A0A6J4KIA2_9BACT</name>
<gene>
    <name evidence="2" type="ORF">AVDCRST_MAG11-1179</name>
</gene>
<evidence type="ECO:0000256" key="1">
    <source>
        <dbReference type="SAM" id="MobiDB-lite"/>
    </source>
</evidence>
<proteinExistence type="predicted"/>
<feature type="compositionally biased region" description="Basic residues" evidence="1">
    <location>
        <begin position="202"/>
        <end position="214"/>
    </location>
</feature>
<feature type="region of interest" description="Disordered" evidence="1">
    <location>
        <begin position="138"/>
        <end position="214"/>
    </location>
</feature>
<feature type="region of interest" description="Disordered" evidence="1">
    <location>
        <begin position="353"/>
        <end position="432"/>
    </location>
</feature>
<feature type="region of interest" description="Disordered" evidence="1">
    <location>
        <begin position="260"/>
        <end position="299"/>
    </location>
</feature>
<feature type="compositionally biased region" description="Basic and acidic residues" evidence="1">
    <location>
        <begin position="270"/>
        <end position="286"/>
    </location>
</feature>
<feature type="non-terminal residue" evidence="2">
    <location>
        <position position="432"/>
    </location>
</feature>
<feature type="compositionally biased region" description="Low complexity" evidence="1">
    <location>
        <begin position="97"/>
        <end position="114"/>
    </location>
</feature>
<feature type="compositionally biased region" description="Basic residues" evidence="1">
    <location>
        <begin position="423"/>
        <end position="432"/>
    </location>
</feature>
<feature type="region of interest" description="Disordered" evidence="1">
    <location>
        <begin position="1"/>
        <end position="114"/>
    </location>
</feature>
<keyword evidence="2" id="KW-0378">Hydrolase</keyword>
<dbReference type="GO" id="GO:0016787">
    <property type="term" value="F:hydrolase activity"/>
    <property type="evidence" value="ECO:0007669"/>
    <property type="project" value="UniProtKB-KW"/>
</dbReference>
<dbReference type="EMBL" id="CADCTU010000272">
    <property type="protein sequence ID" value="CAA9306441.1"/>
    <property type="molecule type" value="Genomic_DNA"/>
</dbReference>
<organism evidence="2">
    <name type="scientific">uncultured Gemmatimonadaceae bacterium</name>
    <dbReference type="NCBI Taxonomy" id="246130"/>
    <lineage>
        <taxon>Bacteria</taxon>
        <taxon>Pseudomonadati</taxon>
        <taxon>Gemmatimonadota</taxon>
        <taxon>Gemmatimonadia</taxon>
        <taxon>Gemmatimonadales</taxon>
        <taxon>Gemmatimonadaceae</taxon>
        <taxon>environmental samples</taxon>
    </lineage>
</organism>
<accession>A0A6J4KIA2</accession>
<feature type="compositionally biased region" description="Low complexity" evidence="1">
    <location>
        <begin position="142"/>
        <end position="157"/>
    </location>
</feature>